<accession>A0A8H8VCE8</accession>
<feature type="compositionally biased region" description="Polar residues" evidence="1">
    <location>
        <begin position="54"/>
        <end position="65"/>
    </location>
</feature>
<reference evidence="2" key="1">
    <citation type="submission" date="2019-06" db="EMBL/GenBank/DDBJ databases">
        <authorList>
            <person name="Palmer J.M."/>
        </authorList>
    </citation>
    <scope>NUCLEOTIDE SEQUENCE</scope>
    <source>
        <strain evidence="2">TWF679</strain>
    </source>
</reference>
<protein>
    <submittedName>
        <fullName evidence="2">Uncharacterized protein</fullName>
    </submittedName>
</protein>
<dbReference type="Proteomes" id="UP000614610">
    <property type="component" value="Unassembled WGS sequence"/>
</dbReference>
<evidence type="ECO:0000313" key="2">
    <source>
        <dbReference type="EMBL" id="KAF3213482.1"/>
    </source>
</evidence>
<feature type="region of interest" description="Disordered" evidence="1">
    <location>
        <begin position="264"/>
        <end position="422"/>
    </location>
</feature>
<feature type="region of interest" description="Disordered" evidence="1">
    <location>
        <begin position="1"/>
        <end position="66"/>
    </location>
</feature>
<sequence>MTGSFSPVPEEEQEIRPSSAPASLRIGSPWATAPMNFLSSSSEPEENRSVSPDFASTSTEPNTLNPEAFEFIPRPFYPEVPGLKSETTQARPVYPQAPPAGLQRLAPLYGFPMQAMLMQGPMQPMPMSQGLVHPMTMPQGPMQPMGMPQAPMQPMGMPQGPMQPMGMPQGPMQPMGMPQIPMQPMGMRQVPMQPTGMPQGPIQAMGVPQMSMPTPPYQYQNIPGQQQMHWQNFGRPGHLGPNQPAGRFMPPPPPAFHNPWPILHQPQGYTLPPQPTRYGYQGPPMQRVPQRPLRFPVPPVSRGPSAPLPRQERPAPENNYAQDEDPLPAPVTDSPSHMAAPNADQGCVRESSALQAGPTVSSAASEPEAAPAPTLSTTAVPPQMPSPEPAGERLTNVDALKSPDVGTTDSGNLPVIMDPVLQ</sequence>
<organism evidence="2 3">
    <name type="scientific">Orbilia oligospora</name>
    <name type="common">Nematode-trapping fungus</name>
    <name type="synonym">Arthrobotrys oligospora</name>
    <dbReference type="NCBI Taxonomy" id="2813651"/>
    <lineage>
        <taxon>Eukaryota</taxon>
        <taxon>Fungi</taxon>
        <taxon>Dikarya</taxon>
        <taxon>Ascomycota</taxon>
        <taxon>Pezizomycotina</taxon>
        <taxon>Orbiliomycetes</taxon>
        <taxon>Orbiliales</taxon>
        <taxon>Orbiliaceae</taxon>
        <taxon>Orbilia</taxon>
    </lineage>
</organism>
<gene>
    <name evidence="2" type="ORF">TWF679_005298</name>
</gene>
<dbReference type="EMBL" id="WIWT01000025">
    <property type="protein sequence ID" value="KAF3213482.1"/>
    <property type="molecule type" value="Genomic_DNA"/>
</dbReference>
<proteinExistence type="predicted"/>
<dbReference type="AlphaFoldDB" id="A0A8H8VCE8"/>
<evidence type="ECO:0000313" key="3">
    <source>
        <dbReference type="Proteomes" id="UP000614610"/>
    </source>
</evidence>
<evidence type="ECO:0000256" key="1">
    <source>
        <dbReference type="SAM" id="MobiDB-lite"/>
    </source>
</evidence>
<name>A0A8H8VCE8_ORBOL</name>
<feature type="compositionally biased region" description="Low complexity" evidence="1">
    <location>
        <begin position="358"/>
        <end position="381"/>
    </location>
</feature>
<comment type="caution">
    <text evidence="2">The sequence shown here is derived from an EMBL/GenBank/DDBJ whole genome shotgun (WGS) entry which is preliminary data.</text>
</comment>
<dbReference type="OrthoDB" id="5401957at2759"/>